<dbReference type="Proteomes" id="UP000447873">
    <property type="component" value="Unassembled WGS sequence"/>
</dbReference>
<feature type="compositionally biased region" description="Polar residues" evidence="1">
    <location>
        <begin position="659"/>
        <end position="674"/>
    </location>
</feature>
<organism evidence="4 6">
    <name type="scientific">Venturia inaequalis</name>
    <name type="common">Apple scab fungus</name>
    <dbReference type="NCBI Taxonomy" id="5025"/>
    <lineage>
        <taxon>Eukaryota</taxon>
        <taxon>Fungi</taxon>
        <taxon>Dikarya</taxon>
        <taxon>Ascomycota</taxon>
        <taxon>Pezizomycotina</taxon>
        <taxon>Dothideomycetes</taxon>
        <taxon>Pleosporomycetidae</taxon>
        <taxon>Venturiales</taxon>
        <taxon>Venturiaceae</taxon>
        <taxon>Venturia</taxon>
    </lineage>
</organism>
<feature type="domain" description="Aminoglycoside phosphotransferase" evidence="2">
    <location>
        <begin position="404"/>
        <end position="471"/>
    </location>
</feature>
<dbReference type="AlphaFoldDB" id="A0A8H3VII4"/>
<proteinExistence type="predicted"/>
<protein>
    <recommendedName>
        <fullName evidence="2">Aminoglycoside phosphotransferase domain-containing protein</fullName>
    </recommendedName>
</protein>
<feature type="region of interest" description="Disordered" evidence="1">
    <location>
        <begin position="102"/>
        <end position="142"/>
    </location>
</feature>
<dbReference type="Pfam" id="PF01636">
    <property type="entry name" value="APH"/>
    <property type="match status" value="1"/>
</dbReference>
<keyword evidence="6" id="KW-1185">Reference proteome</keyword>
<feature type="compositionally biased region" description="Polar residues" evidence="1">
    <location>
        <begin position="739"/>
        <end position="760"/>
    </location>
</feature>
<dbReference type="Gene3D" id="3.90.1200.10">
    <property type="match status" value="1"/>
</dbReference>
<evidence type="ECO:0000313" key="4">
    <source>
        <dbReference type="EMBL" id="KAE9989041.1"/>
    </source>
</evidence>
<feature type="compositionally biased region" description="Basic and acidic residues" evidence="1">
    <location>
        <begin position="729"/>
        <end position="738"/>
    </location>
</feature>
<accession>A0A8H3VII4</accession>
<evidence type="ECO:0000313" key="5">
    <source>
        <dbReference type="Proteomes" id="UP000447873"/>
    </source>
</evidence>
<sequence length="851" mass="96110">MFTIGKRFTNPTKSAPGHATSSSEERKTQPKESKLKRLLSRKPRQQQDSEGEFEETLPNRVVPIKPIQPPQDAVDSPSGTRNNPAIIPQRKMTIRMVQPSLDQIHGPHKDPVAARNSADESSISSHADPDDTLIGDDEGERAIWGPPLFSPDAKLEALAMEYAPSQLTTSAHVVRWTKGHNSNIAVMQYEPSGGKCVIKIPACGWGSKWTENDKTTLERFAETMRYVKGKTKIAIPAVLGYDAEVSNTMGAPYMILEFIDGQDPLKLWWGHSATGRNNKSQMFNDEGHSDDEAEIFGGFYRKVSPGLEEKRQRILRSLAFAMAELRSLKFDKLGTFAPTKGGTPPTIESTNLPSFGTRGDGQVGRFSQRYKQRRTFNSSRAWLESCLGRYMDDIKSHSVRSYRARDAADLQEDLELKNGLHKLYRLLIAELPLSNLGEQETFVLGLRDFGSRNILVDGEGKVTGILDWNRVETRPQYLGWTVPPDWLFSDFTSPRPDRDGRTERSMTPFEHIRYRDDYARYLREASGTDSESWKYSTKNYIYSMIVEGIANLDETKMADTLIMVLSMFMPANIQFRSFIRQIGKPNQMEEEMEEYLKGQFRKVLGTEERCVAQREDTQVIDQDQPGFNESIVSQQSYTQMHSAQKDGQQNFLMPESSRQRGNQIVNSPIPNTSGPFHAYRNNATQPSTVQTLPQNPTQSSKDGMTILQPPGTSILPIRPRYVPDTPAEQTHHQQEKENLQSPVSPKQQNPPTQALPTATAVKTVQTQHSTPEIRLAGEWPVKAKDHLFAERIDHQPNLQRHTTQVPNAVAENLRPQRDSREILRMAGSWPIDGSRNLLFEAEEGLEKCVML</sequence>
<dbReference type="Proteomes" id="UP000490939">
    <property type="component" value="Unassembled WGS sequence"/>
</dbReference>
<feature type="compositionally biased region" description="Acidic residues" evidence="1">
    <location>
        <begin position="130"/>
        <end position="139"/>
    </location>
</feature>
<dbReference type="InterPro" id="IPR002575">
    <property type="entry name" value="Aminoglycoside_PTrfase"/>
</dbReference>
<feature type="compositionally biased region" description="Polar residues" evidence="1">
    <location>
        <begin position="681"/>
        <end position="702"/>
    </location>
</feature>
<dbReference type="EMBL" id="WNWS01000024">
    <property type="protein sequence ID" value="KAE9986918.1"/>
    <property type="molecule type" value="Genomic_DNA"/>
</dbReference>
<evidence type="ECO:0000313" key="3">
    <source>
        <dbReference type="EMBL" id="KAE9986918.1"/>
    </source>
</evidence>
<dbReference type="OrthoDB" id="10003767at2759"/>
<dbReference type="PANTHER" id="PTHR21310:SF15">
    <property type="entry name" value="AMINOGLYCOSIDE PHOSPHOTRANSFERASE DOMAIN-CONTAINING PROTEIN"/>
    <property type="match status" value="1"/>
</dbReference>
<evidence type="ECO:0000313" key="6">
    <source>
        <dbReference type="Proteomes" id="UP000490939"/>
    </source>
</evidence>
<name>A0A8H3VII4_VENIN</name>
<dbReference type="InterPro" id="IPR051678">
    <property type="entry name" value="AGP_Transferase"/>
</dbReference>
<dbReference type="InterPro" id="IPR011009">
    <property type="entry name" value="Kinase-like_dom_sf"/>
</dbReference>
<dbReference type="SUPFAM" id="SSF56112">
    <property type="entry name" value="Protein kinase-like (PK-like)"/>
    <property type="match status" value="1"/>
</dbReference>
<evidence type="ECO:0000259" key="2">
    <source>
        <dbReference type="Pfam" id="PF01636"/>
    </source>
</evidence>
<gene>
    <name evidence="4" type="ORF">EG327_003127</name>
    <name evidence="3" type="ORF">EG328_004360</name>
</gene>
<feature type="region of interest" description="Disordered" evidence="1">
    <location>
        <begin position="1"/>
        <end position="88"/>
    </location>
</feature>
<dbReference type="EMBL" id="WNWR01000202">
    <property type="protein sequence ID" value="KAE9989041.1"/>
    <property type="molecule type" value="Genomic_DNA"/>
</dbReference>
<reference evidence="4 6" key="1">
    <citation type="submission" date="2019-07" db="EMBL/GenBank/DDBJ databases">
        <title>Venturia inaequalis Genome Resource.</title>
        <authorList>
            <person name="Lichtner F.J."/>
        </authorList>
    </citation>
    <scope>NUCLEOTIDE SEQUENCE [LARGE SCALE GENOMIC DNA]</scope>
    <source>
        <strain evidence="3 5">120213</strain>
        <strain evidence="4 6">DMI_063113</strain>
    </source>
</reference>
<dbReference type="PANTHER" id="PTHR21310">
    <property type="entry name" value="AMINOGLYCOSIDE PHOSPHOTRANSFERASE-RELATED-RELATED"/>
    <property type="match status" value="1"/>
</dbReference>
<evidence type="ECO:0000256" key="1">
    <source>
        <dbReference type="SAM" id="MobiDB-lite"/>
    </source>
</evidence>
<feature type="compositionally biased region" description="Basic and acidic residues" evidence="1">
    <location>
        <begin position="23"/>
        <end position="35"/>
    </location>
</feature>
<comment type="caution">
    <text evidence="4">The sequence shown here is derived from an EMBL/GenBank/DDBJ whole genome shotgun (WGS) entry which is preliminary data.</text>
</comment>
<feature type="region of interest" description="Disordered" evidence="1">
    <location>
        <begin position="657"/>
        <end position="760"/>
    </location>
</feature>